<keyword evidence="3" id="KW-0812">Transmembrane</keyword>
<dbReference type="GO" id="GO:0030247">
    <property type="term" value="F:polysaccharide binding"/>
    <property type="evidence" value="ECO:0007669"/>
    <property type="project" value="InterPro"/>
</dbReference>
<reference evidence="6" key="2">
    <citation type="submission" date="2018-10" db="UniProtKB">
        <authorList>
            <consortium name="EnsemblPlants"/>
        </authorList>
    </citation>
    <scope>IDENTIFICATION</scope>
</reference>
<evidence type="ECO:0000256" key="2">
    <source>
        <dbReference type="ARBA" id="ARBA00022729"/>
    </source>
</evidence>
<dbReference type="GO" id="GO:0016020">
    <property type="term" value="C:membrane"/>
    <property type="evidence" value="ECO:0007669"/>
    <property type="project" value="UniProtKB-SubCell"/>
</dbReference>
<reference evidence="6" key="1">
    <citation type="submission" date="2018-08" db="EMBL/GenBank/DDBJ databases">
        <authorList>
            <person name="Rossello M."/>
        </authorList>
    </citation>
    <scope>NUCLEOTIDE SEQUENCE [LARGE SCALE GENOMIC DNA]</scope>
    <source>
        <strain evidence="6">cv. Chinese Spring</strain>
    </source>
</reference>
<evidence type="ECO:0000259" key="4">
    <source>
        <dbReference type="PROSITE" id="PS00022"/>
    </source>
</evidence>
<dbReference type="Gramene" id="TraesWEE_scaffold_106366_01G000300.1">
    <property type="protein sequence ID" value="TraesWEE_scaffold_106366_01G000300.1"/>
    <property type="gene ID" value="TraesWEE_scaffold_106366_01G000300"/>
</dbReference>
<dbReference type="Pfam" id="PF13947">
    <property type="entry name" value="GUB_WAK_bind"/>
    <property type="match status" value="1"/>
</dbReference>
<keyword evidence="3" id="KW-1133">Transmembrane helix</keyword>
<name>A0A3B5YTL4_WHEAT</name>
<feature type="domain" description="EGF-like" evidence="4 5">
    <location>
        <begin position="286"/>
        <end position="297"/>
    </location>
</feature>
<dbReference type="Gramene" id="TraesCAD_scaffold_027361_01G000100.1">
    <property type="protein sequence ID" value="TraesCAD_scaffold_027361_01G000100.1"/>
    <property type="gene ID" value="TraesCAD_scaffold_027361_01G000100"/>
</dbReference>
<dbReference type="Gramene" id="TraesCS1B02G090200.1">
    <property type="protein sequence ID" value="TraesCS1B02G090200.1"/>
    <property type="gene ID" value="TraesCS1B02G090200"/>
</dbReference>
<dbReference type="Gramene" id="TraesCLE_scaffold_013731_01G000100.1">
    <property type="protein sequence ID" value="TraesCLE_scaffold_013731_01G000100.1"/>
    <property type="gene ID" value="TraesCLE_scaffold_013731_01G000100"/>
</dbReference>
<evidence type="ECO:0000256" key="3">
    <source>
        <dbReference type="SAM" id="Phobius"/>
    </source>
</evidence>
<comment type="subcellular location">
    <subcellularLocation>
        <location evidence="1">Membrane</location>
        <topology evidence="1">Single-pass membrane protein</topology>
    </subcellularLocation>
</comment>
<keyword evidence="7" id="KW-1185">Reference proteome</keyword>
<feature type="transmembrane region" description="Helical" evidence="3">
    <location>
        <begin position="305"/>
        <end position="324"/>
    </location>
</feature>
<dbReference type="Gramene" id="TraesROB_scaffold_012939_01G000100.1">
    <property type="protein sequence ID" value="TraesROB_scaffold_012939_01G000100.1"/>
    <property type="gene ID" value="TraesROB_scaffold_012939_01G000100"/>
</dbReference>
<dbReference type="Gramene" id="TraesCS1B03G0239400.1">
    <property type="protein sequence ID" value="TraesCS1B03G0239400.1.CDS"/>
    <property type="gene ID" value="TraesCS1B03G0239400"/>
</dbReference>
<evidence type="ECO:0000313" key="6">
    <source>
        <dbReference type="EnsemblPlants" id="TraesCS1B02G090200.1"/>
    </source>
</evidence>
<dbReference type="Gramene" id="TraesKAR1B01G0069240.1">
    <property type="protein sequence ID" value="cds.TraesKAR1B01G0069240.1"/>
    <property type="gene ID" value="TraesKAR1B01G0069240"/>
</dbReference>
<dbReference type="OrthoDB" id="696530at2759"/>
<keyword evidence="2" id="KW-0732">Signal</keyword>
<dbReference type="EnsemblPlants" id="TraesCS1B02G090200.1">
    <property type="protein sequence ID" value="TraesCS1B02G090200.1"/>
    <property type="gene ID" value="TraesCS1B02G090200"/>
</dbReference>
<sequence length="325" mass="34373">MVSVGGEGGRPGSGEMNARCVTRGRADACSYSCGDVDVPFPFGIGPNGCYRPGFDLTCDRSSNPPRLFLDREVGVEKISLLDNTVRVLVDGATASMTSKSVGSSGGFDYFFTGREATPYSLSTNNNELILVGCNVQASLFGDGDDQATISGCTSFCPVNRSTGSTYASRQVPSGGSDRYCYGIGCCQARISISANNTPASWMITRIDENQETQGKILSPPVAMLIAAVGVVRPAAKWEVMEDLATWAADAKLQHPTTTATCHAEVARNICLSRHSHCKLGRRGYLCQCSNGYVGNPCKKEGCKGIYISVGVAIGAAVVLSFFIAF</sequence>
<accession>A0A3B5YTL4</accession>
<evidence type="ECO:0000256" key="1">
    <source>
        <dbReference type="ARBA" id="ARBA00004167"/>
    </source>
</evidence>
<organism evidence="6">
    <name type="scientific">Triticum aestivum</name>
    <name type="common">Wheat</name>
    <dbReference type="NCBI Taxonomy" id="4565"/>
    <lineage>
        <taxon>Eukaryota</taxon>
        <taxon>Viridiplantae</taxon>
        <taxon>Streptophyta</taxon>
        <taxon>Embryophyta</taxon>
        <taxon>Tracheophyta</taxon>
        <taxon>Spermatophyta</taxon>
        <taxon>Magnoliopsida</taxon>
        <taxon>Liliopsida</taxon>
        <taxon>Poales</taxon>
        <taxon>Poaceae</taxon>
        <taxon>BOP clade</taxon>
        <taxon>Pooideae</taxon>
        <taxon>Triticodae</taxon>
        <taxon>Triticeae</taxon>
        <taxon>Triticinae</taxon>
        <taxon>Triticum</taxon>
    </lineage>
</organism>
<proteinExistence type="predicted"/>
<evidence type="ECO:0000259" key="5">
    <source>
        <dbReference type="PROSITE" id="PS01186"/>
    </source>
</evidence>
<dbReference type="PANTHER" id="PTHR33491">
    <property type="entry name" value="OSJNBA0016N04.9 PROTEIN"/>
    <property type="match status" value="1"/>
</dbReference>
<evidence type="ECO:0000313" key="7">
    <source>
        <dbReference type="Proteomes" id="UP000019116"/>
    </source>
</evidence>
<dbReference type="AlphaFoldDB" id="A0A3B5YTL4"/>
<dbReference type="PROSITE" id="PS00022">
    <property type="entry name" value="EGF_1"/>
    <property type="match status" value="1"/>
</dbReference>
<dbReference type="InterPro" id="IPR000742">
    <property type="entry name" value="EGF"/>
</dbReference>
<dbReference type="PROSITE" id="PS01186">
    <property type="entry name" value="EGF_2"/>
    <property type="match status" value="1"/>
</dbReference>
<keyword evidence="3" id="KW-0472">Membrane</keyword>
<dbReference type="OMA" id="WMITRID"/>
<dbReference type="InterPro" id="IPR025287">
    <property type="entry name" value="WAK_GUB"/>
</dbReference>
<dbReference type="Proteomes" id="UP000019116">
    <property type="component" value="Chromosome 1B"/>
</dbReference>
<protein>
    <recommendedName>
        <fullName evidence="4 5">EGF-like domain-containing protein</fullName>
    </recommendedName>
</protein>